<evidence type="ECO:0000256" key="1">
    <source>
        <dbReference type="SAM" id="MobiDB-lite"/>
    </source>
</evidence>
<evidence type="ECO:0000313" key="2">
    <source>
        <dbReference type="EnsemblMetazoa" id="Aqu2.1.20704_001"/>
    </source>
</evidence>
<protein>
    <submittedName>
        <fullName evidence="2">Uncharacterized protein</fullName>
    </submittedName>
</protein>
<organism evidence="2">
    <name type="scientific">Amphimedon queenslandica</name>
    <name type="common">Sponge</name>
    <dbReference type="NCBI Taxonomy" id="400682"/>
    <lineage>
        <taxon>Eukaryota</taxon>
        <taxon>Metazoa</taxon>
        <taxon>Porifera</taxon>
        <taxon>Demospongiae</taxon>
        <taxon>Heteroscleromorpha</taxon>
        <taxon>Haplosclerida</taxon>
        <taxon>Niphatidae</taxon>
        <taxon>Amphimedon</taxon>
    </lineage>
</organism>
<dbReference type="InParanoid" id="A0A1X7TYW3"/>
<dbReference type="EnsemblMetazoa" id="Aqu2.1.20704_001">
    <property type="protein sequence ID" value="Aqu2.1.20704_001"/>
    <property type="gene ID" value="Aqu2.1.20704"/>
</dbReference>
<name>A0A1X7TYW3_AMPQE</name>
<dbReference type="AlphaFoldDB" id="A0A1X7TYW3"/>
<sequence>MWYCAINMNTWLHNYPWLHGFLLEGHEEPSLPVRSVAKVDSEVEKSANASIDLPGQVVDGNNSKSQAITATGTVAASAKSRKISNEIVSSIKSRRSLNLTDHHKVATIAGALDPLFMQELKFLTDNEKKSFRNYLKGKVELLQENEEELEHSTGADLDTASPPKKTALDQLLGDEQEELSSDHKIDAIFSEKL</sequence>
<feature type="region of interest" description="Disordered" evidence="1">
    <location>
        <begin position="146"/>
        <end position="168"/>
    </location>
</feature>
<reference evidence="2" key="1">
    <citation type="submission" date="2017-05" db="UniProtKB">
        <authorList>
            <consortium name="EnsemblMetazoa"/>
        </authorList>
    </citation>
    <scope>IDENTIFICATION</scope>
</reference>
<accession>A0A1X7TYW3</accession>
<proteinExistence type="predicted"/>